<dbReference type="GO" id="GO:0006235">
    <property type="term" value="P:dTTP biosynthetic process"/>
    <property type="evidence" value="ECO:0007669"/>
    <property type="project" value="UniProtKB-UniRule"/>
</dbReference>
<keyword evidence="3 8" id="KW-0545">Nucleotide biosynthesis</keyword>
<dbReference type="GO" id="GO:0004798">
    <property type="term" value="F:dTMP kinase activity"/>
    <property type="evidence" value="ECO:0007669"/>
    <property type="project" value="UniProtKB-UniRule"/>
</dbReference>
<dbReference type="GO" id="GO:0005829">
    <property type="term" value="C:cytosol"/>
    <property type="evidence" value="ECO:0007669"/>
    <property type="project" value="TreeGrafter"/>
</dbReference>
<dbReference type="InterPro" id="IPR039430">
    <property type="entry name" value="Thymidylate_kin-like_dom"/>
</dbReference>
<dbReference type="GO" id="GO:0006227">
    <property type="term" value="P:dUDP biosynthetic process"/>
    <property type="evidence" value="ECO:0007669"/>
    <property type="project" value="TreeGrafter"/>
</dbReference>
<name>A0A1F6M9S6_9BACT</name>
<evidence type="ECO:0000256" key="8">
    <source>
        <dbReference type="HAMAP-Rule" id="MF_00165"/>
    </source>
</evidence>
<comment type="catalytic activity">
    <reaction evidence="7 8">
        <text>dTMP + ATP = dTDP + ADP</text>
        <dbReference type="Rhea" id="RHEA:13517"/>
        <dbReference type="ChEBI" id="CHEBI:30616"/>
        <dbReference type="ChEBI" id="CHEBI:58369"/>
        <dbReference type="ChEBI" id="CHEBI:63528"/>
        <dbReference type="ChEBI" id="CHEBI:456216"/>
        <dbReference type="EC" id="2.7.4.9"/>
    </reaction>
</comment>
<dbReference type="GO" id="GO:0005524">
    <property type="term" value="F:ATP binding"/>
    <property type="evidence" value="ECO:0007669"/>
    <property type="project" value="UniProtKB-UniRule"/>
</dbReference>
<comment type="caution">
    <text evidence="8">Lacks conserved residue(s) required for the propagation of feature annotation.</text>
</comment>
<dbReference type="PANTHER" id="PTHR10344:SF4">
    <property type="entry name" value="UMP-CMP KINASE 2, MITOCHONDRIAL"/>
    <property type="match status" value="1"/>
</dbReference>
<proteinExistence type="inferred from homology"/>
<dbReference type="HAMAP" id="MF_00165">
    <property type="entry name" value="Thymidylate_kinase"/>
    <property type="match status" value="1"/>
</dbReference>
<keyword evidence="4 8" id="KW-0547">Nucleotide-binding</keyword>
<evidence type="ECO:0000259" key="9">
    <source>
        <dbReference type="Pfam" id="PF02223"/>
    </source>
</evidence>
<dbReference type="AlphaFoldDB" id="A0A1F6M9S6"/>
<protein>
    <recommendedName>
        <fullName evidence="8">Thymidylate kinase</fullName>
        <ecNumber evidence="8">2.7.4.9</ecNumber>
    </recommendedName>
    <alternativeName>
        <fullName evidence="8">dTMP kinase</fullName>
    </alternativeName>
</protein>
<dbReference type="InterPro" id="IPR027417">
    <property type="entry name" value="P-loop_NTPase"/>
</dbReference>
<keyword evidence="2 8" id="KW-0808">Transferase</keyword>
<evidence type="ECO:0000256" key="6">
    <source>
        <dbReference type="ARBA" id="ARBA00022840"/>
    </source>
</evidence>
<evidence type="ECO:0000313" key="11">
    <source>
        <dbReference type="Proteomes" id="UP000176413"/>
    </source>
</evidence>
<dbReference type="Proteomes" id="UP000176413">
    <property type="component" value="Unassembled WGS sequence"/>
</dbReference>
<evidence type="ECO:0000256" key="5">
    <source>
        <dbReference type="ARBA" id="ARBA00022777"/>
    </source>
</evidence>
<dbReference type="PANTHER" id="PTHR10344">
    <property type="entry name" value="THYMIDYLATE KINASE"/>
    <property type="match status" value="1"/>
</dbReference>
<accession>A0A1F6M9S6</accession>
<comment type="caution">
    <text evidence="10">The sequence shown here is derived from an EMBL/GenBank/DDBJ whole genome shotgun (WGS) entry which is preliminary data.</text>
</comment>
<dbReference type="EMBL" id="MFQA01000043">
    <property type="protein sequence ID" value="OGH68412.1"/>
    <property type="molecule type" value="Genomic_DNA"/>
</dbReference>
<evidence type="ECO:0000256" key="3">
    <source>
        <dbReference type="ARBA" id="ARBA00022727"/>
    </source>
</evidence>
<gene>
    <name evidence="8" type="primary">tmk</name>
    <name evidence="10" type="ORF">A3D53_03140</name>
</gene>
<dbReference type="Gene3D" id="3.40.50.300">
    <property type="entry name" value="P-loop containing nucleotide triphosphate hydrolases"/>
    <property type="match status" value="1"/>
</dbReference>
<dbReference type="GO" id="GO:0006233">
    <property type="term" value="P:dTDP biosynthetic process"/>
    <property type="evidence" value="ECO:0007669"/>
    <property type="project" value="InterPro"/>
</dbReference>
<dbReference type="InterPro" id="IPR018094">
    <property type="entry name" value="Thymidylate_kinase"/>
</dbReference>
<evidence type="ECO:0000256" key="7">
    <source>
        <dbReference type="ARBA" id="ARBA00048743"/>
    </source>
</evidence>
<comment type="similarity">
    <text evidence="1 8">Belongs to the thymidylate kinase family.</text>
</comment>
<evidence type="ECO:0000256" key="2">
    <source>
        <dbReference type="ARBA" id="ARBA00022679"/>
    </source>
</evidence>
<dbReference type="CDD" id="cd01672">
    <property type="entry name" value="TMPK"/>
    <property type="match status" value="1"/>
</dbReference>
<evidence type="ECO:0000313" key="10">
    <source>
        <dbReference type="EMBL" id="OGH68412.1"/>
    </source>
</evidence>
<keyword evidence="6 8" id="KW-0067">ATP-binding</keyword>
<reference evidence="10 11" key="1">
    <citation type="journal article" date="2016" name="Nat. Commun.">
        <title>Thousands of microbial genomes shed light on interconnected biogeochemical processes in an aquifer system.</title>
        <authorList>
            <person name="Anantharaman K."/>
            <person name="Brown C.T."/>
            <person name="Hug L.A."/>
            <person name="Sharon I."/>
            <person name="Castelle C.J."/>
            <person name="Probst A.J."/>
            <person name="Thomas B.C."/>
            <person name="Singh A."/>
            <person name="Wilkins M.J."/>
            <person name="Karaoz U."/>
            <person name="Brodie E.L."/>
            <person name="Williams K.H."/>
            <person name="Hubbard S.S."/>
            <person name="Banfield J.F."/>
        </authorList>
    </citation>
    <scope>NUCLEOTIDE SEQUENCE [LARGE SCALE GENOMIC DNA]</scope>
</reference>
<sequence>MTKGCFIMIDGIDGSGKKTQLDLLVARLKNSGLTVETTDFPQYGTKSAGLVEEYLNGAYGTAEEVSPEQASIFYAVDRYAASFKIRKWLQEGKIVITNRYVASNMGHQGGKIADPVKREDFFRWNDQLEFGIFNIPKPDINIILHVTPEIAQELVDKKTARSYIQGAKRDIHEDNLSHLRNAEQTYLLITRLFPEYTLIECVEGGNLLSVEEIQKKVWQFVERRLNNLEIVTT</sequence>
<organism evidence="10 11">
    <name type="scientific">Candidatus Magasanikbacteria bacterium RIFCSPHIGHO2_02_FULL_45_10</name>
    <dbReference type="NCBI Taxonomy" id="1798679"/>
    <lineage>
        <taxon>Bacteria</taxon>
        <taxon>Candidatus Magasanikiibacteriota</taxon>
    </lineage>
</organism>
<dbReference type="EC" id="2.7.4.9" evidence="8"/>
<dbReference type="Pfam" id="PF02223">
    <property type="entry name" value="Thymidylate_kin"/>
    <property type="match status" value="1"/>
</dbReference>
<evidence type="ECO:0000256" key="1">
    <source>
        <dbReference type="ARBA" id="ARBA00009776"/>
    </source>
</evidence>
<comment type="function">
    <text evidence="8">Phosphorylation of dTMP to form dTDP in both de novo and salvage pathways of dTTP synthesis.</text>
</comment>
<feature type="domain" description="Thymidylate kinase-like" evidence="9">
    <location>
        <begin position="9"/>
        <end position="197"/>
    </location>
</feature>
<keyword evidence="5 8" id="KW-0418">Kinase</keyword>
<evidence type="ECO:0000256" key="4">
    <source>
        <dbReference type="ARBA" id="ARBA00022741"/>
    </source>
</evidence>
<dbReference type="SUPFAM" id="SSF52540">
    <property type="entry name" value="P-loop containing nucleoside triphosphate hydrolases"/>
    <property type="match status" value="1"/>
</dbReference>